<keyword evidence="3" id="KW-1185">Reference proteome</keyword>
<dbReference type="Pfam" id="PF05494">
    <property type="entry name" value="MlaC"/>
    <property type="match status" value="1"/>
</dbReference>
<sequence>MFSFMKTLFVIVVLLTSQSALSQEQTPYQVIVGLGDTLFKRLSEEQENLSSQPELVREIIEQNLMPHVDYRYAAYKILGKYIREISKQEREEFALAMRDYLAVTYVNALSQYKNQKITFQPETKSNTGKNIAVVKALITEQSVPDIAIDFSLRFDKKTQQWKAFDMVIEGISLINAKQTEITSRIRASDIQTVTLEIARLGNQSKLKAKH</sequence>
<reference evidence="2 3" key="1">
    <citation type="journal article" date="2017" name="Antonie Van Leeuwenhoek">
        <title>Rhizobium rhizosphaerae sp. nov., a novel species isolated from rice rhizosphere.</title>
        <authorList>
            <person name="Zhao J.J."/>
            <person name="Zhang J."/>
            <person name="Zhang R.J."/>
            <person name="Zhang C.W."/>
            <person name="Yin H.Q."/>
            <person name="Zhang X.X."/>
        </authorList>
    </citation>
    <scope>NUCLEOTIDE SEQUENCE [LARGE SCALE GENOMIC DNA]</scope>
    <source>
        <strain evidence="2 3">BSs20135</strain>
    </source>
</reference>
<accession>K6YDM2</accession>
<dbReference type="PANTHER" id="PTHR36573">
    <property type="entry name" value="INTERMEMBRANE PHOSPHOLIPID TRANSPORT SYSTEM BINDING PROTEIN MLAC"/>
    <property type="match status" value="1"/>
</dbReference>
<evidence type="ECO:0000313" key="2">
    <source>
        <dbReference type="EMBL" id="GAC22061.1"/>
    </source>
</evidence>
<organism evidence="2 3">
    <name type="scientific">Paraglaciecola arctica BSs20135</name>
    <dbReference type="NCBI Taxonomy" id="493475"/>
    <lineage>
        <taxon>Bacteria</taxon>
        <taxon>Pseudomonadati</taxon>
        <taxon>Pseudomonadota</taxon>
        <taxon>Gammaproteobacteria</taxon>
        <taxon>Alteromonadales</taxon>
        <taxon>Alteromonadaceae</taxon>
        <taxon>Paraglaciecola</taxon>
    </lineage>
</organism>
<dbReference type="STRING" id="493475.GARC_5126"/>
<feature type="chain" id="PRO_5003897190" evidence="1">
    <location>
        <begin position="23"/>
        <end position="210"/>
    </location>
</feature>
<dbReference type="AlphaFoldDB" id="K6YDM2"/>
<dbReference type="EMBL" id="BAEO01000067">
    <property type="protein sequence ID" value="GAC22061.1"/>
    <property type="molecule type" value="Genomic_DNA"/>
</dbReference>
<name>K6YDM2_9ALTE</name>
<feature type="signal peptide" evidence="1">
    <location>
        <begin position="1"/>
        <end position="22"/>
    </location>
</feature>
<keyword evidence="1" id="KW-0732">Signal</keyword>
<evidence type="ECO:0000256" key="1">
    <source>
        <dbReference type="SAM" id="SignalP"/>
    </source>
</evidence>
<comment type="caution">
    <text evidence="2">The sequence shown here is derived from an EMBL/GenBank/DDBJ whole genome shotgun (WGS) entry which is preliminary data.</text>
</comment>
<dbReference type="PIRSF" id="PIRSF004649">
    <property type="entry name" value="MlaC"/>
    <property type="match status" value="1"/>
</dbReference>
<proteinExistence type="predicted"/>
<protein>
    <submittedName>
        <fullName evidence="2">Toluene tolerance family protein</fullName>
    </submittedName>
</protein>
<dbReference type="RefSeq" id="WP_007625638.1">
    <property type="nucleotide sequence ID" value="NZ_BAEO01000067.1"/>
</dbReference>
<dbReference type="InterPro" id="IPR008869">
    <property type="entry name" value="MlaC/ttg2D"/>
</dbReference>
<evidence type="ECO:0000313" key="3">
    <source>
        <dbReference type="Proteomes" id="UP000006327"/>
    </source>
</evidence>
<gene>
    <name evidence="2" type="ORF">GARC_5126</name>
</gene>
<dbReference type="InterPro" id="IPR042245">
    <property type="entry name" value="Tgt2/MlaC_sf"/>
</dbReference>
<dbReference type="Proteomes" id="UP000006327">
    <property type="component" value="Unassembled WGS sequence"/>
</dbReference>
<dbReference type="eggNOG" id="COG2854">
    <property type="taxonomic scope" value="Bacteria"/>
</dbReference>
<dbReference type="Gene3D" id="3.10.450.710">
    <property type="entry name" value="Tgt2/MlaC"/>
    <property type="match status" value="1"/>
</dbReference>
<dbReference type="OrthoDB" id="9787053at2"/>
<dbReference type="PANTHER" id="PTHR36573:SF1">
    <property type="entry name" value="INTERMEMBRANE PHOSPHOLIPID TRANSPORT SYSTEM BINDING PROTEIN MLAC"/>
    <property type="match status" value="1"/>
</dbReference>